<dbReference type="Pfam" id="PF11102">
    <property type="entry name" value="YjbF"/>
    <property type="match status" value="1"/>
</dbReference>
<sequence>MRWVLTGLLLAACGVSEPPATEERYAALAGAPAIQVGAVRTGGFALFRQEAMRDGRQSYLGPGGVGLVLDRGLIIASRGTPDALMAVEVEGLHAALRQTTGGETLRRHWYLTGTNENEELALTCAVRPMGPREVRIGGGTVPAHLMVERCDGVNVIENLYWLGRDGDILQSRQWIGPRTGALSTRLTRRPAR</sequence>
<name>A0A5J5GFE5_9RHOB</name>
<dbReference type="Proteomes" id="UP000326554">
    <property type="component" value="Unassembled WGS sequence"/>
</dbReference>
<evidence type="ECO:0000313" key="1">
    <source>
        <dbReference type="EMBL" id="KAA9006740.1"/>
    </source>
</evidence>
<reference evidence="1 2" key="1">
    <citation type="submission" date="2019-09" db="EMBL/GenBank/DDBJ databases">
        <authorList>
            <person name="Park J.-S."/>
            <person name="Choi H.-J."/>
        </authorList>
    </citation>
    <scope>NUCLEOTIDE SEQUENCE [LARGE SCALE GENOMIC DNA]</scope>
    <source>
        <strain evidence="1 2">176SS1-4</strain>
    </source>
</reference>
<dbReference type="InterPro" id="IPR021308">
    <property type="entry name" value="GfcB"/>
</dbReference>
<dbReference type="RefSeq" id="WP_150445758.1">
    <property type="nucleotide sequence ID" value="NZ_VYQE01000004.1"/>
</dbReference>
<comment type="caution">
    <text evidence="1">The sequence shown here is derived from an EMBL/GenBank/DDBJ whole genome shotgun (WGS) entry which is preliminary data.</text>
</comment>
<dbReference type="AlphaFoldDB" id="A0A5J5GFE5"/>
<protein>
    <submittedName>
        <fullName evidence="1">YjbF family lipoprotein</fullName>
    </submittedName>
</protein>
<organism evidence="1 2">
    <name type="scientific">Histidinibacterium aquaticum</name>
    <dbReference type="NCBI Taxonomy" id="2613962"/>
    <lineage>
        <taxon>Bacteria</taxon>
        <taxon>Pseudomonadati</taxon>
        <taxon>Pseudomonadota</taxon>
        <taxon>Alphaproteobacteria</taxon>
        <taxon>Rhodobacterales</taxon>
        <taxon>Paracoccaceae</taxon>
        <taxon>Histidinibacterium</taxon>
    </lineage>
</organism>
<keyword evidence="1" id="KW-0449">Lipoprotein</keyword>
<keyword evidence="2" id="KW-1185">Reference proteome</keyword>
<accession>A0A5J5GFE5</accession>
<dbReference type="EMBL" id="VYQE01000004">
    <property type="protein sequence ID" value="KAA9006740.1"/>
    <property type="molecule type" value="Genomic_DNA"/>
</dbReference>
<proteinExistence type="predicted"/>
<dbReference type="SUPFAM" id="SSF159270">
    <property type="entry name" value="YmcC-like"/>
    <property type="match status" value="1"/>
</dbReference>
<gene>
    <name evidence="1" type="ORF">F3S47_13235</name>
</gene>
<dbReference type="InterPro" id="IPR023373">
    <property type="entry name" value="YmcC_sf"/>
</dbReference>
<evidence type="ECO:0000313" key="2">
    <source>
        <dbReference type="Proteomes" id="UP000326554"/>
    </source>
</evidence>
<dbReference type="Gene3D" id="2.40.360.10">
    <property type="entry name" value="YmcC-like"/>
    <property type="match status" value="1"/>
</dbReference>